<sequence>MDPWIGGQPSLSLDLNVGLPTAHPVAPAATKVLVEENFLAVRKDREQQVEALEAELRRVGEENRRLSEMLRAVVAKYTELQGQVNDMVAAGNNRQSSTSEGGSAASPSRKRIRSDSLDTAGGGHHRKPSPPFAIPVHDQMECTSAAAAVFHEPGRRIREECKPKVSRRYVHADPADLSLVVKDGYQWRKYGQKVTKDNPCPRAYFRCSFAPACPVKKKVQRSAEDKTILVATYEGEHNHGQPPQHDGKGAKPAAASEPVVRPAPLPLQQQKQPPQQQRHEAAAAAAAGPSEVVRKNLAEHMAATLTRDPGFKAALASALSGRILELSPTRD</sequence>
<dbReference type="PROSITE" id="PS50811">
    <property type="entry name" value="WRKY"/>
    <property type="match status" value="1"/>
</dbReference>
<dbReference type="InterPro" id="IPR036576">
    <property type="entry name" value="WRKY_dom_sf"/>
</dbReference>
<dbReference type="Pfam" id="PF03106">
    <property type="entry name" value="WRKY"/>
    <property type="match status" value="1"/>
</dbReference>
<feature type="coiled-coil region" evidence="7">
    <location>
        <begin position="42"/>
        <end position="69"/>
    </location>
</feature>
<dbReference type="AlphaFoldDB" id="A0A2T8JC06"/>
<dbReference type="PANTHER" id="PTHR31429">
    <property type="entry name" value="WRKY TRANSCRIPTION FACTOR 36-RELATED"/>
    <property type="match status" value="1"/>
</dbReference>
<keyword evidence="3" id="KW-0805">Transcription regulation</keyword>
<keyword evidence="4" id="KW-0238">DNA-binding</keyword>
<dbReference type="InterPro" id="IPR003657">
    <property type="entry name" value="WRKY_dom"/>
</dbReference>
<evidence type="ECO:0000256" key="1">
    <source>
        <dbReference type="ARBA" id="ARBA00004123"/>
    </source>
</evidence>
<name>A0A2T8JC06_9POAL</name>
<dbReference type="PANTHER" id="PTHR31429:SF33">
    <property type="entry name" value="WRKY TRANSCRIPTION FACTOR WRKY28"/>
    <property type="match status" value="1"/>
</dbReference>
<proteinExistence type="inferred from homology"/>
<feature type="region of interest" description="Disordered" evidence="8">
    <location>
        <begin position="236"/>
        <end position="290"/>
    </location>
</feature>
<feature type="compositionally biased region" description="Low complexity" evidence="8">
    <location>
        <begin position="266"/>
        <end position="287"/>
    </location>
</feature>
<evidence type="ECO:0000256" key="4">
    <source>
        <dbReference type="ARBA" id="ARBA00023125"/>
    </source>
</evidence>
<dbReference type="Proteomes" id="UP000243499">
    <property type="component" value="Chromosome 4"/>
</dbReference>
<dbReference type="Gene3D" id="2.20.25.80">
    <property type="entry name" value="WRKY domain"/>
    <property type="match status" value="1"/>
</dbReference>
<accession>A0A2T8JC06</accession>
<evidence type="ECO:0000259" key="9">
    <source>
        <dbReference type="PROSITE" id="PS50811"/>
    </source>
</evidence>
<evidence type="ECO:0000256" key="7">
    <source>
        <dbReference type="SAM" id="Coils"/>
    </source>
</evidence>
<evidence type="ECO:0000256" key="2">
    <source>
        <dbReference type="ARBA" id="ARBA00008189"/>
    </source>
</evidence>
<dbReference type="GO" id="GO:0043565">
    <property type="term" value="F:sequence-specific DNA binding"/>
    <property type="evidence" value="ECO:0007669"/>
    <property type="project" value="InterPro"/>
</dbReference>
<feature type="compositionally biased region" description="Basic and acidic residues" evidence="8">
    <location>
        <begin position="236"/>
        <end position="249"/>
    </location>
</feature>
<dbReference type="EMBL" id="CM008049">
    <property type="protein sequence ID" value="PVH47453.1"/>
    <property type="molecule type" value="Genomic_DNA"/>
</dbReference>
<evidence type="ECO:0000256" key="6">
    <source>
        <dbReference type="ARBA" id="ARBA00023242"/>
    </source>
</evidence>
<feature type="domain" description="WRKY" evidence="9">
    <location>
        <begin position="176"/>
        <end position="242"/>
    </location>
</feature>
<dbReference type="InterPro" id="IPR044810">
    <property type="entry name" value="WRKY_plant"/>
</dbReference>
<keyword evidence="7" id="KW-0175">Coiled coil</keyword>
<dbReference type="GO" id="GO:0005634">
    <property type="term" value="C:nucleus"/>
    <property type="evidence" value="ECO:0007669"/>
    <property type="project" value="UniProtKB-SubCell"/>
</dbReference>
<dbReference type="GO" id="GO:0051707">
    <property type="term" value="P:response to other organism"/>
    <property type="evidence" value="ECO:0007669"/>
    <property type="project" value="UniProtKB-ARBA"/>
</dbReference>
<reference evidence="10" key="1">
    <citation type="submission" date="2018-04" db="EMBL/GenBank/DDBJ databases">
        <title>WGS assembly of Panicum hallii.</title>
        <authorList>
            <person name="Lovell J."/>
            <person name="Jenkins J."/>
            <person name="Lowry D."/>
            <person name="Mamidi S."/>
            <person name="Sreedasyam A."/>
            <person name="Weng X."/>
            <person name="Barry K."/>
            <person name="Bonette J."/>
            <person name="Campitelli B."/>
            <person name="Daum C."/>
            <person name="Gordon S."/>
            <person name="Gould B."/>
            <person name="Lipzen A."/>
            <person name="Macqueen A."/>
            <person name="Palacio-Mejia J."/>
            <person name="Plott C."/>
            <person name="Shakirov E."/>
            <person name="Shu S."/>
            <person name="Yoshinaga Y."/>
            <person name="Zane M."/>
            <person name="Rokhsar D."/>
            <person name="Grimwood J."/>
            <person name="Schmutz J."/>
            <person name="Juenger T."/>
        </authorList>
    </citation>
    <scope>NUCLEOTIDE SEQUENCE [LARGE SCALE GENOMIC DNA]</scope>
    <source>
        <strain evidence="10">FIL2</strain>
    </source>
</reference>
<dbReference type="Gramene" id="PVH47453">
    <property type="protein sequence ID" value="PVH47453"/>
    <property type="gene ID" value="PAHAL_4G066500"/>
</dbReference>
<protein>
    <recommendedName>
        <fullName evidence="9">WRKY domain-containing protein</fullName>
    </recommendedName>
</protein>
<feature type="region of interest" description="Disordered" evidence="8">
    <location>
        <begin position="91"/>
        <end position="134"/>
    </location>
</feature>
<dbReference type="SMART" id="SM00774">
    <property type="entry name" value="WRKY"/>
    <property type="match status" value="1"/>
</dbReference>
<evidence type="ECO:0000313" key="10">
    <source>
        <dbReference type="EMBL" id="PVH47453.1"/>
    </source>
</evidence>
<evidence type="ECO:0000256" key="5">
    <source>
        <dbReference type="ARBA" id="ARBA00023163"/>
    </source>
</evidence>
<comment type="subcellular location">
    <subcellularLocation>
        <location evidence="1">Nucleus</location>
    </subcellularLocation>
</comment>
<dbReference type="GO" id="GO:0003700">
    <property type="term" value="F:DNA-binding transcription factor activity"/>
    <property type="evidence" value="ECO:0007669"/>
    <property type="project" value="InterPro"/>
</dbReference>
<evidence type="ECO:0000256" key="3">
    <source>
        <dbReference type="ARBA" id="ARBA00023015"/>
    </source>
</evidence>
<dbReference type="SUPFAM" id="SSF118290">
    <property type="entry name" value="WRKY DNA-binding domain"/>
    <property type="match status" value="1"/>
</dbReference>
<evidence type="ECO:0000256" key="8">
    <source>
        <dbReference type="SAM" id="MobiDB-lite"/>
    </source>
</evidence>
<dbReference type="FunFam" id="2.20.25.80:FF:000008">
    <property type="entry name" value="WRKY transcription factor 40"/>
    <property type="match status" value="1"/>
</dbReference>
<keyword evidence="5" id="KW-0804">Transcription</keyword>
<organism evidence="10">
    <name type="scientific">Panicum hallii</name>
    <dbReference type="NCBI Taxonomy" id="206008"/>
    <lineage>
        <taxon>Eukaryota</taxon>
        <taxon>Viridiplantae</taxon>
        <taxon>Streptophyta</taxon>
        <taxon>Embryophyta</taxon>
        <taxon>Tracheophyta</taxon>
        <taxon>Spermatophyta</taxon>
        <taxon>Magnoliopsida</taxon>
        <taxon>Liliopsida</taxon>
        <taxon>Poales</taxon>
        <taxon>Poaceae</taxon>
        <taxon>PACMAD clade</taxon>
        <taxon>Panicoideae</taxon>
        <taxon>Panicodae</taxon>
        <taxon>Paniceae</taxon>
        <taxon>Panicinae</taxon>
        <taxon>Panicum</taxon>
        <taxon>Panicum sect. Panicum</taxon>
    </lineage>
</organism>
<gene>
    <name evidence="10" type="ORF">PAHAL_4G066500</name>
</gene>
<feature type="compositionally biased region" description="Polar residues" evidence="8">
    <location>
        <begin position="92"/>
        <end position="101"/>
    </location>
</feature>
<keyword evidence="6" id="KW-0539">Nucleus</keyword>
<comment type="similarity">
    <text evidence="2">Belongs to the WRKY group II-a family.</text>
</comment>